<feature type="domain" description="GGDEF" evidence="1">
    <location>
        <begin position="325"/>
        <end position="442"/>
    </location>
</feature>
<proteinExistence type="predicted"/>
<dbReference type="CDD" id="cd08168">
    <property type="entry name" value="Cytochrom_C3"/>
    <property type="match status" value="1"/>
</dbReference>
<dbReference type="AlphaFoldDB" id="A0A2T3QP13"/>
<dbReference type="RefSeq" id="WP_005298996.1">
    <property type="nucleotide sequence ID" value="NZ_PYOG01000002.1"/>
</dbReference>
<dbReference type="InterPro" id="IPR029787">
    <property type="entry name" value="Nucleotide_cyclase"/>
</dbReference>
<accession>A0A2T3QP13</accession>
<dbReference type="PROSITE" id="PS50887">
    <property type="entry name" value="GGDEF"/>
    <property type="match status" value="1"/>
</dbReference>
<dbReference type="InterPro" id="IPR043128">
    <property type="entry name" value="Rev_trsase/Diguanyl_cyclase"/>
</dbReference>
<dbReference type="EMBL" id="UATL01000001">
    <property type="protein sequence ID" value="SPY28419.1"/>
    <property type="molecule type" value="Genomic_DNA"/>
</dbReference>
<dbReference type="Proteomes" id="UP000251647">
    <property type="component" value="Unassembled WGS sequence"/>
</dbReference>
<dbReference type="Pfam" id="PF00990">
    <property type="entry name" value="GGDEF"/>
    <property type="match status" value="1"/>
</dbReference>
<evidence type="ECO:0000313" key="2">
    <source>
        <dbReference type="EMBL" id="SPY28419.1"/>
    </source>
</evidence>
<reference evidence="2 3" key="1">
    <citation type="submission" date="2018-06" db="EMBL/GenBank/DDBJ databases">
        <authorList>
            <consortium name="Pathogen Informatics"/>
            <person name="Doyle S."/>
        </authorList>
    </citation>
    <scope>NUCLEOTIDE SEQUENCE [LARGE SCALE GENOMIC DNA]</scope>
    <source>
        <strain evidence="2 3">NCTC11647</strain>
    </source>
</reference>
<protein>
    <submittedName>
        <fullName evidence="2">Diguanylate cyclase (GGDEF) domain</fullName>
    </submittedName>
</protein>
<dbReference type="Pfam" id="PF18551">
    <property type="entry name" value="TackOD1"/>
    <property type="match status" value="1"/>
</dbReference>
<dbReference type="Gene3D" id="3.30.70.270">
    <property type="match status" value="1"/>
</dbReference>
<dbReference type="InterPro" id="IPR040572">
    <property type="entry name" value="TackOD1"/>
</dbReference>
<dbReference type="OrthoDB" id="8432393at2"/>
<organism evidence="2 3">
    <name type="scientific">Photobacterium damselae</name>
    <dbReference type="NCBI Taxonomy" id="38293"/>
    <lineage>
        <taxon>Bacteria</taxon>
        <taxon>Pseudomonadati</taxon>
        <taxon>Pseudomonadota</taxon>
        <taxon>Gammaproteobacteria</taxon>
        <taxon>Vibrionales</taxon>
        <taxon>Vibrionaceae</taxon>
        <taxon>Photobacterium</taxon>
    </lineage>
</organism>
<dbReference type="InterPro" id="IPR000160">
    <property type="entry name" value="GGDEF_dom"/>
</dbReference>
<evidence type="ECO:0000259" key="1">
    <source>
        <dbReference type="PROSITE" id="PS50887"/>
    </source>
</evidence>
<sequence>MNKSLIPLYILGDLCVSDERFNVHNINYIDDIINIKHSIIVVEKDIDETLKKLNDKHLTECLIYTSAKTELSSYLSYGIFSCQQAIADWDIVREKAKLIKNTDNKLLSWLFSYPSRRLTPQLNYHLDTVYTYPILNVFYKQNEIIELESFIKSGLIESDSLIDKIRICNTCHSGHLNYIETCPNCESIDIISQHSLHCFTCGHVNNETEFKKANHLECPKCSTKLKHIGVDYDRPLEMFSCKSCHELFIESETRAKCFSCHSIQDVSSTIAKSIYTYRLTDKGEQYVRAKLDYNLPDLNLSGRVDKEYLLSLLPWLSKLSIRHQYDHIICAIKFNGIDEMNFTYGRDKADNFIYEYIDRLNTILRTTDITCQYENDVILLVFPHTSKNSMNTIMKKISRVTENINIPKISVIVGMWTLSKMAMDKSITRWLEDKIESIENDR</sequence>
<dbReference type="SUPFAM" id="SSF55073">
    <property type="entry name" value="Nucleotide cyclase"/>
    <property type="match status" value="1"/>
</dbReference>
<gene>
    <name evidence="2" type="ORF">NCTC11647_01509</name>
</gene>
<name>A0A2T3QP13_PHODM</name>
<evidence type="ECO:0000313" key="3">
    <source>
        <dbReference type="Proteomes" id="UP000251647"/>
    </source>
</evidence>